<keyword evidence="2" id="KW-1185">Reference proteome</keyword>
<sequence>MTARPTAYRPYQWREHRLSRGWEPDEFIAHLRTEAARLGLTLPHTWQLLHAVFLWENHREPVPVCWDRLIHRVFDTPAERQAA</sequence>
<evidence type="ECO:0000313" key="1">
    <source>
        <dbReference type="EMBL" id="SHN35262.1"/>
    </source>
</evidence>
<accession>A0A1M7QU41</accession>
<gene>
    <name evidence="1" type="ORF">SAMN05443668_105373</name>
</gene>
<proteinExistence type="predicted"/>
<dbReference type="OrthoDB" id="3404735at2"/>
<dbReference type="STRING" id="134849.SAMN05443668_105373"/>
<dbReference type="Proteomes" id="UP000184440">
    <property type="component" value="Unassembled WGS sequence"/>
</dbReference>
<protein>
    <submittedName>
        <fullName evidence="1">Uncharacterized protein</fullName>
    </submittedName>
</protein>
<evidence type="ECO:0000313" key="2">
    <source>
        <dbReference type="Proteomes" id="UP000184440"/>
    </source>
</evidence>
<dbReference type="RefSeq" id="WP_073258942.1">
    <property type="nucleotide sequence ID" value="NZ_FRCS01000005.1"/>
</dbReference>
<name>A0A1M7QU41_9ACTN</name>
<reference evidence="1 2" key="1">
    <citation type="submission" date="2016-11" db="EMBL/GenBank/DDBJ databases">
        <authorList>
            <person name="Jaros S."/>
            <person name="Januszkiewicz K."/>
            <person name="Wedrychowicz H."/>
        </authorList>
    </citation>
    <scope>NUCLEOTIDE SEQUENCE [LARGE SCALE GENOMIC DNA]</scope>
    <source>
        <strain evidence="1 2">DSM 46144</strain>
    </source>
</reference>
<organism evidence="1 2">
    <name type="scientific">Cryptosporangium aurantiacum</name>
    <dbReference type="NCBI Taxonomy" id="134849"/>
    <lineage>
        <taxon>Bacteria</taxon>
        <taxon>Bacillati</taxon>
        <taxon>Actinomycetota</taxon>
        <taxon>Actinomycetes</taxon>
        <taxon>Cryptosporangiales</taxon>
        <taxon>Cryptosporangiaceae</taxon>
        <taxon>Cryptosporangium</taxon>
    </lineage>
</organism>
<dbReference type="AlphaFoldDB" id="A0A1M7QU41"/>
<dbReference type="EMBL" id="FRCS01000005">
    <property type="protein sequence ID" value="SHN35262.1"/>
    <property type="molecule type" value="Genomic_DNA"/>
</dbReference>